<dbReference type="GO" id="GO:0046872">
    <property type="term" value="F:metal ion binding"/>
    <property type="evidence" value="ECO:0007669"/>
    <property type="project" value="UniProtKB-KW"/>
</dbReference>
<evidence type="ECO:0000259" key="13">
    <source>
        <dbReference type="SMART" id="SM00090"/>
    </source>
</evidence>
<dbReference type="InterPro" id="IPR000687">
    <property type="entry name" value="RIO_kinase"/>
</dbReference>
<evidence type="ECO:0000256" key="3">
    <source>
        <dbReference type="ARBA" id="ARBA00012513"/>
    </source>
</evidence>
<evidence type="ECO:0000256" key="7">
    <source>
        <dbReference type="ARBA" id="ARBA00022741"/>
    </source>
</evidence>
<evidence type="ECO:0000256" key="5">
    <source>
        <dbReference type="ARBA" id="ARBA00022679"/>
    </source>
</evidence>
<accession>A0ABD1CKA8</accession>
<keyword evidence="9" id="KW-0067">ATP-binding</keyword>
<dbReference type="PROSITE" id="PS01245">
    <property type="entry name" value="RIO1"/>
    <property type="match status" value="1"/>
</dbReference>
<name>A0ABD1CKA8_CULPP</name>
<dbReference type="PANTHER" id="PTHR45852:SF1">
    <property type="entry name" value="SERINE_THREONINE-PROTEIN KINASE RIO2"/>
    <property type="match status" value="1"/>
</dbReference>
<protein>
    <recommendedName>
        <fullName evidence="3">non-specific serine/threonine protein kinase</fullName>
        <ecNumber evidence="3">2.7.11.1</ecNumber>
    </recommendedName>
</protein>
<keyword evidence="7" id="KW-0547">Nucleotide-binding</keyword>
<evidence type="ECO:0000256" key="8">
    <source>
        <dbReference type="ARBA" id="ARBA00022777"/>
    </source>
</evidence>
<evidence type="ECO:0000256" key="4">
    <source>
        <dbReference type="ARBA" id="ARBA00022527"/>
    </source>
</evidence>
<organism evidence="14 15">
    <name type="scientific">Culex pipiens pipiens</name>
    <name type="common">Northern house mosquito</name>
    <dbReference type="NCBI Taxonomy" id="38569"/>
    <lineage>
        <taxon>Eukaryota</taxon>
        <taxon>Metazoa</taxon>
        <taxon>Ecdysozoa</taxon>
        <taxon>Arthropoda</taxon>
        <taxon>Hexapoda</taxon>
        <taxon>Insecta</taxon>
        <taxon>Pterygota</taxon>
        <taxon>Neoptera</taxon>
        <taxon>Endopterygota</taxon>
        <taxon>Diptera</taxon>
        <taxon>Nematocera</taxon>
        <taxon>Culicoidea</taxon>
        <taxon>Culicidae</taxon>
        <taxon>Culicinae</taxon>
        <taxon>Culicini</taxon>
        <taxon>Culex</taxon>
        <taxon>Culex</taxon>
    </lineage>
</organism>
<evidence type="ECO:0000313" key="15">
    <source>
        <dbReference type="Proteomes" id="UP001562425"/>
    </source>
</evidence>
<dbReference type="Pfam" id="PF01163">
    <property type="entry name" value="RIO1"/>
    <property type="match status" value="1"/>
</dbReference>
<dbReference type="InterPro" id="IPR011009">
    <property type="entry name" value="Kinase-like_dom_sf"/>
</dbReference>
<dbReference type="AlphaFoldDB" id="A0ABD1CKA8"/>
<evidence type="ECO:0000256" key="12">
    <source>
        <dbReference type="ARBA" id="ARBA00048679"/>
    </source>
</evidence>
<keyword evidence="10" id="KW-0460">Magnesium</keyword>
<sequence length="389" mass="44583">MFDHFSMLKVFLVKLNKSDGGGSVIVDDGYRLTNMGYDYLALKSLTLRGSVAGFGNQIGVGKESNIYTVGDEEGNPLCLKLHRLGRVCFRNVKEKRDYHGKRHKMSWLYLSRISATREYAYMKALYDRGFPVPRPVVFNRHCVIMELVDGYPLTNVAEVGNVEQLYDDLMNLIVRLGNCGVIHGDFNEFNVMITEEDQRPILIDFPQMVSTPHPNAEMCFDRDVQGVRDLFRKKNGYESEENPKFSDLEREDELDREVLCSGYGFTQEMEKDLHKEYHQEGARPEKCTKKEKNRNNRRITRFCYCYPLAAAAVHLMHELNVYNLQNCERRAVPSTKKGYLIGRSGGVIKCAFGTRVFTNNIDPVHDSGQHLSTCQSIDLDKCTAGNRKR</sequence>
<proteinExistence type="inferred from homology"/>
<comment type="catalytic activity">
    <reaction evidence="12">
        <text>L-seryl-[protein] + ATP = O-phospho-L-seryl-[protein] + ADP + H(+)</text>
        <dbReference type="Rhea" id="RHEA:17989"/>
        <dbReference type="Rhea" id="RHEA-COMP:9863"/>
        <dbReference type="Rhea" id="RHEA-COMP:11604"/>
        <dbReference type="ChEBI" id="CHEBI:15378"/>
        <dbReference type="ChEBI" id="CHEBI:29999"/>
        <dbReference type="ChEBI" id="CHEBI:30616"/>
        <dbReference type="ChEBI" id="CHEBI:83421"/>
        <dbReference type="ChEBI" id="CHEBI:456216"/>
        <dbReference type="EC" id="2.7.11.1"/>
    </reaction>
</comment>
<dbReference type="FunFam" id="3.30.200.20:FF:000052">
    <property type="entry name" value="Serine/threonine-protein kinase RIO2"/>
    <property type="match status" value="1"/>
</dbReference>
<gene>
    <name evidence="14" type="ORF">pipiens_004286</name>
</gene>
<keyword evidence="6" id="KW-0479">Metal-binding</keyword>
<comment type="caution">
    <text evidence="14">The sequence shown here is derived from an EMBL/GenBank/DDBJ whole genome shotgun (WGS) entry which is preliminary data.</text>
</comment>
<dbReference type="Gene3D" id="3.30.200.20">
    <property type="entry name" value="Phosphorylase Kinase, domain 1"/>
    <property type="match status" value="1"/>
</dbReference>
<dbReference type="InterPro" id="IPR036388">
    <property type="entry name" value="WH-like_DNA-bd_sf"/>
</dbReference>
<dbReference type="Gene3D" id="1.10.510.10">
    <property type="entry name" value="Transferase(Phosphotransferase) domain 1"/>
    <property type="match status" value="1"/>
</dbReference>
<dbReference type="Gene3D" id="1.10.10.10">
    <property type="entry name" value="Winged helix-like DNA-binding domain superfamily/Winged helix DNA-binding domain"/>
    <property type="match status" value="1"/>
</dbReference>
<dbReference type="PANTHER" id="PTHR45852">
    <property type="entry name" value="SER/THR-PROTEIN KINASE RIO2"/>
    <property type="match status" value="1"/>
</dbReference>
<evidence type="ECO:0000256" key="11">
    <source>
        <dbReference type="ARBA" id="ARBA00047899"/>
    </source>
</evidence>
<evidence type="ECO:0000256" key="9">
    <source>
        <dbReference type="ARBA" id="ARBA00022840"/>
    </source>
</evidence>
<dbReference type="Proteomes" id="UP001562425">
    <property type="component" value="Unassembled WGS sequence"/>
</dbReference>
<keyword evidence="15" id="KW-1185">Reference proteome</keyword>
<keyword evidence="5" id="KW-0808">Transferase</keyword>
<dbReference type="EMBL" id="JBEHCU010011359">
    <property type="protein sequence ID" value="KAL1376833.1"/>
    <property type="molecule type" value="Genomic_DNA"/>
</dbReference>
<comment type="similarity">
    <text evidence="2">Belongs to the protein kinase superfamily. RIO-type Ser/Thr kinase family.</text>
</comment>
<dbReference type="GO" id="GO:0004674">
    <property type="term" value="F:protein serine/threonine kinase activity"/>
    <property type="evidence" value="ECO:0007669"/>
    <property type="project" value="UniProtKB-KW"/>
</dbReference>
<comment type="catalytic activity">
    <reaction evidence="11">
        <text>L-threonyl-[protein] + ATP = O-phospho-L-threonyl-[protein] + ADP + H(+)</text>
        <dbReference type="Rhea" id="RHEA:46608"/>
        <dbReference type="Rhea" id="RHEA-COMP:11060"/>
        <dbReference type="Rhea" id="RHEA-COMP:11605"/>
        <dbReference type="ChEBI" id="CHEBI:15378"/>
        <dbReference type="ChEBI" id="CHEBI:30013"/>
        <dbReference type="ChEBI" id="CHEBI:30616"/>
        <dbReference type="ChEBI" id="CHEBI:61977"/>
        <dbReference type="ChEBI" id="CHEBI:456216"/>
        <dbReference type="EC" id="2.7.11.1"/>
    </reaction>
</comment>
<dbReference type="SUPFAM" id="SSF56112">
    <property type="entry name" value="Protein kinase-like (PK-like)"/>
    <property type="match status" value="1"/>
</dbReference>
<dbReference type="InterPro" id="IPR018935">
    <property type="entry name" value="RIO_kinase_CS"/>
</dbReference>
<dbReference type="SMART" id="SM00090">
    <property type="entry name" value="RIO"/>
    <property type="match status" value="1"/>
</dbReference>
<evidence type="ECO:0000256" key="6">
    <source>
        <dbReference type="ARBA" id="ARBA00022723"/>
    </source>
</evidence>
<evidence type="ECO:0000256" key="2">
    <source>
        <dbReference type="ARBA" id="ARBA00009196"/>
    </source>
</evidence>
<keyword evidence="8" id="KW-0418">Kinase</keyword>
<comment type="cofactor">
    <cofactor evidence="1">
        <name>Mg(2+)</name>
        <dbReference type="ChEBI" id="CHEBI:18420"/>
    </cofactor>
</comment>
<evidence type="ECO:0000313" key="14">
    <source>
        <dbReference type="EMBL" id="KAL1376833.1"/>
    </source>
</evidence>
<dbReference type="InterPro" id="IPR030484">
    <property type="entry name" value="Rio2"/>
</dbReference>
<feature type="domain" description="RIO kinase" evidence="13">
    <location>
        <begin position="23"/>
        <end position="250"/>
    </location>
</feature>
<dbReference type="EC" id="2.7.11.1" evidence="3"/>
<dbReference type="InterPro" id="IPR018934">
    <property type="entry name" value="RIO_dom"/>
</dbReference>
<dbReference type="FunFam" id="1.10.510.10:FF:000307">
    <property type="entry name" value="Serine/threonine-protein kinase RIO2"/>
    <property type="match status" value="1"/>
</dbReference>
<dbReference type="CDD" id="cd05144">
    <property type="entry name" value="RIO2_C"/>
    <property type="match status" value="1"/>
</dbReference>
<keyword evidence="4" id="KW-0723">Serine/threonine-protein kinase</keyword>
<dbReference type="GO" id="GO:0005524">
    <property type="term" value="F:ATP binding"/>
    <property type="evidence" value="ECO:0007669"/>
    <property type="project" value="UniProtKB-KW"/>
</dbReference>
<reference evidence="14 15" key="1">
    <citation type="submission" date="2024-05" db="EMBL/GenBank/DDBJ databases">
        <title>Culex pipiens pipiens assembly and annotation.</title>
        <authorList>
            <person name="Alout H."/>
            <person name="Durand T."/>
        </authorList>
    </citation>
    <scope>NUCLEOTIDE SEQUENCE [LARGE SCALE GENOMIC DNA]</scope>
    <source>
        <strain evidence="14">HA-2024</strain>
        <tissue evidence="14">Whole body</tissue>
    </source>
</reference>
<evidence type="ECO:0000256" key="10">
    <source>
        <dbReference type="ARBA" id="ARBA00022842"/>
    </source>
</evidence>
<evidence type="ECO:0000256" key="1">
    <source>
        <dbReference type="ARBA" id="ARBA00001946"/>
    </source>
</evidence>